<dbReference type="RefSeq" id="WP_272720446.1">
    <property type="nucleotide sequence ID" value="NZ_JAQPYS010000056.1"/>
</dbReference>
<evidence type="ECO:0000256" key="1">
    <source>
        <dbReference type="ARBA" id="ARBA00004571"/>
    </source>
</evidence>
<dbReference type="InterPro" id="IPR039426">
    <property type="entry name" value="TonB-dep_rcpt-like"/>
</dbReference>
<keyword evidence="9 10" id="KW-0998">Cell outer membrane</keyword>
<evidence type="ECO:0000259" key="13">
    <source>
        <dbReference type="SMART" id="SM00965"/>
    </source>
</evidence>
<dbReference type="Proteomes" id="UP001215398">
    <property type="component" value="Unassembled WGS sequence"/>
</dbReference>
<dbReference type="SUPFAM" id="SSF56935">
    <property type="entry name" value="Porins"/>
    <property type="match status" value="1"/>
</dbReference>
<dbReference type="Pfam" id="PF07715">
    <property type="entry name" value="Plug"/>
    <property type="match status" value="1"/>
</dbReference>
<gene>
    <name evidence="14" type="ORF">PQG98_10760</name>
</gene>
<evidence type="ECO:0000313" key="15">
    <source>
        <dbReference type="Proteomes" id="UP001215398"/>
    </source>
</evidence>
<dbReference type="EMBL" id="JAQPYS010000056">
    <property type="protein sequence ID" value="MDC7136813.1"/>
    <property type="molecule type" value="Genomic_DNA"/>
</dbReference>
<accession>A0ABT5H8A1</accession>
<protein>
    <submittedName>
        <fullName evidence="14">SusC/RagA family TonB-linked outer membrane protein</fullName>
    </submittedName>
</protein>
<dbReference type="SUPFAM" id="SSF49464">
    <property type="entry name" value="Carboxypeptidase regulatory domain-like"/>
    <property type="match status" value="1"/>
</dbReference>
<dbReference type="Pfam" id="PF13715">
    <property type="entry name" value="CarbopepD_reg_2"/>
    <property type="match status" value="1"/>
</dbReference>
<sequence>MRRAKCRERIRILSLVIALVLLPTMMFAIPESGKKVTLNLESVTVKEFFDALRQQTGLSFVYNTEQTKTLKPITIHVKDETVDNVLRTVLNGTGLTYSMERDIVTISKTEQQSNKRIATGIVSDEEGQPLPGVNVVISDLQRFAITDNNGKYNIEIPFNTACTITFSYIGMSTQQIMINSGRNDVRRNITLKSDTKLDEVVVTGIYTRKAESFTGSATTISSKDLMRVGNQNVFQSLKNLDPTIYIADNFNMGSDPNTTPTMSMRGTSSFPTTETSSLKSNYQNQPNQPLFILDGFETTAETVMDMDMNRIESLTILKDASAKALYGSKAANGVIVIETKRLSGNETRIEYNGNLSFEMPDLTSYDLCNALEKLEVERVEGVYTSNSPQDQERLTALYNSRKKLALEGLDTYWMSKPLRTGIGHKHNLSIELGDSQSLRAILNLTYNQVTGVMKGSDRKNISGDINISYRRKKFLFKNILSVISNNSGDSPYGSFNDYVKMNPYWQATDTNGRILRYAESPTANSLYIGKNIANPLYDTTIGTSFTSSYLSFINNFYTEWIITPDWKATLRIGVSQKRNVADSFYPADHSEFVTYTTAELIPRRGKYILENGKSSSISSDLNINYNKAFKKHTIFGNAGFFISENQYSAYQHTAEGFANNQKADITFARQYAENSTPIGYASINREASFLLSASYDYDNRYLVDATMRESASSLYGSDKRWANSWSFGVGWNIHNELFFKDKDWIKQLKIRGSIGLTGNQNFNTNAAIGTYKYFAGITYQGLSGAYLNNLPNHGLMWEQKKDYNIGIDMRIAGLSLSFDYYTADVKNMLTDVTIPTSTGFNSIKDNLGLVRNSGIEAKVTYTAWQGKEGFFNLYGSLVYTKNRIVHLSESMRSYNEKMRQQATEKTNSTPVALYEDGLSMNTIWAVPSAGIDPQTGNEIYIKKDGSYTYIYDSNDIVPAGDETPKYRGTAGFSAEYKGIGLNATLSFLAGAQMYNKTLVNRVENINMNYNVDRRVLTGRWQTPGQQSQYKSLSDKNAIDAYGNPTEMTRPTTRFIQDRNELSISSISAYYEFPKTIYQKLHMQRLRCAVYLNDVYTFSSIKIERGTAYPFARTLSFSLTGTF</sequence>
<dbReference type="InterPro" id="IPR011662">
    <property type="entry name" value="Secretin/TonB_short_N"/>
</dbReference>
<evidence type="ECO:0000256" key="11">
    <source>
        <dbReference type="RuleBase" id="RU003357"/>
    </source>
</evidence>
<comment type="subcellular location">
    <subcellularLocation>
        <location evidence="1 10">Cell outer membrane</location>
        <topology evidence="1 10">Multi-pass membrane protein</topology>
    </subcellularLocation>
</comment>
<dbReference type="NCBIfam" id="TIGR04056">
    <property type="entry name" value="OMP_RagA_SusC"/>
    <property type="match status" value="1"/>
</dbReference>
<evidence type="ECO:0000256" key="2">
    <source>
        <dbReference type="ARBA" id="ARBA00022448"/>
    </source>
</evidence>
<evidence type="ECO:0000256" key="12">
    <source>
        <dbReference type="SAM" id="MobiDB-lite"/>
    </source>
</evidence>
<dbReference type="Pfam" id="PF00593">
    <property type="entry name" value="TonB_dep_Rec_b-barrel"/>
    <property type="match status" value="1"/>
</dbReference>
<name>A0ABT5H8A1_9BACE</name>
<dbReference type="InterPro" id="IPR012910">
    <property type="entry name" value="Plug_dom"/>
</dbReference>
<dbReference type="InterPro" id="IPR023996">
    <property type="entry name" value="TonB-dep_OMP_SusC/RagA"/>
</dbReference>
<dbReference type="InterPro" id="IPR008969">
    <property type="entry name" value="CarboxyPept-like_regulatory"/>
</dbReference>
<evidence type="ECO:0000256" key="8">
    <source>
        <dbReference type="ARBA" id="ARBA00023136"/>
    </source>
</evidence>
<evidence type="ECO:0000256" key="6">
    <source>
        <dbReference type="ARBA" id="ARBA00023004"/>
    </source>
</evidence>
<comment type="similarity">
    <text evidence="10 11">Belongs to the TonB-dependent receptor family.</text>
</comment>
<keyword evidence="4" id="KW-0406">Ion transport</keyword>
<dbReference type="NCBIfam" id="TIGR04057">
    <property type="entry name" value="SusC_RagA_signa"/>
    <property type="match status" value="1"/>
</dbReference>
<keyword evidence="8 10" id="KW-0472">Membrane</keyword>
<dbReference type="Gene3D" id="2.170.130.10">
    <property type="entry name" value="TonB-dependent receptor, plug domain"/>
    <property type="match status" value="1"/>
</dbReference>
<feature type="domain" description="Secretin/TonB short N-terminal" evidence="13">
    <location>
        <begin position="58"/>
        <end position="109"/>
    </location>
</feature>
<proteinExistence type="inferred from homology"/>
<comment type="caution">
    <text evidence="14">The sequence shown here is derived from an EMBL/GenBank/DDBJ whole genome shotgun (WGS) entry which is preliminary data.</text>
</comment>
<feature type="region of interest" description="Disordered" evidence="12">
    <location>
        <begin position="255"/>
        <end position="283"/>
    </location>
</feature>
<dbReference type="InterPro" id="IPR036942">
    <property type="entry name" value="Beta-barrel_TonB_sf"/>
</dbReference>
<dbReference type="SMART" id="SM00965">
    <property type="entry name" value="STN"/>
    <property type="match status" value="1"/>
</dbReference>
<reference evidence="14 15" key="1">
    <citation type="submission" date="2023-01" db="EMBL/GenBank/DDBJ databases">
        <title>Exploring GABA producing Bacteroides strains toward improving mental health.</title>
        <authorList>
            <person name="Yousuf B."/>
            <person name="Bouhlel N.E."/>
            <person name="Mottawea W."/>
            <person name="Hammami R."/>
        </authorList>
    </citation>
    <scope>NUCLEOTIDE SEQUENCE [LARGE SCALE GENOMIC DNA]</scope>
    <source>
        <strain evidence="14 15">UO.H1054</strain>
    </source>
</reference>
<evidence type="ECO:0000256" key="7">
    <source>
        <dbReference type="ARBA" id="ARBA00023077"/>
    </source>
</evidence>
<evidence type="ECO:0000256" key="4">
    <source>
        <dbReference type="ARBA" id="ARBA00022496"/>
    </source>
</evidence>
<dbReference type="PROSITE" id="PS52016">
    <property type="entry name" value="TONB_DEPENDENT_REC_3"/>
    <property type="match status" value="1"/>
</dbReference>
<evidence type="ECO:0000256" key="10">
    <source>
        <dbReference type="PROSITE-ProRule" id="PRU01360"/>
    </source>
</evidence>
<evidence type="ECO:0000256" key="5">
    <source>
        <dbReference type="ARBA" id="ARBA00022692"/>
    </source>
</evidence>
<organism evidence="14 15">
    <name type="scientific">Bacteroides zhangwenhongii</name>
    <dbReference type="NCBI Taxonomy" id="2650157"/>
    <lineage>
        <taxon>Bacteria</taxon>
        <taxon>Pseudomonadati</taxon>
        <taxon>Bacteroidota</taxon>
        <taxon>Bacteroidia</taxon>
        <taxon>Bacteroidales</taxon>
        <taxon>Bacteroidaceae</taxon>
        <taxon>Bacteroides</taxon>
    </lineage>
</organism>
<dbReference type="Pfam" id="PF07660">
    <property type="entry name" value="STN"/>
    <property type="match status" value="1"/>
</dbReference>
<evidence type="ECO:0000256" key="9">
    <source>
        <dbReference type="ARBA" id="ARBA00023237"/>
    </source>
</evidence>
<keyword evidence="7 11" id="KW-0798">TonB box</keyword>
<dbReference type="InterPro" id="IPR023997">
    <property type="entry name" value="TonB-dep_OMP_SusC/RagA_CS"/>
</dbReference>
<keyword evidence="5 10" id="KW-0812">Transmembrane</keyword>
<keyword evidence="6" id="KW-0408">Iron</keyword>
<keyword evidence="4" id="KW-0410">Iron transport</keyword>
<keyword evidence="2 10" id="KW-0813">Transport</keyword>
<evidence type="ECO:0000313" key="14">
    <source>
        <dbReference type="EMBL" id="MDC7136813.1"/>
    </source>
</evidence>
<dbReference type="InterPro" id="IPR037066">
    <property type="entry name" value="Plug_dom_sf"/>
</dbReference>
<keyword evidence="15" id="KW-1185">Reference proteome</keyword>
<keyword evidence="3 10" id="KW-1134">Transmembrane beta strand</keyword>
<evidence type="ECO:0000256" key="3">
    <source>
        <dbReference type="ARBA" id="ARBA00022452"/>
    </source>
</evidence>
<dbReference type="InterPro" id="IPR000531">
    <property type="entry name" value="Beta-barrel_TonB"/>
</dbReference>
<dbReference type="Gene3D" id="2.40.170.20">
    <property type="entry name" value="TonB-dependent receptor, beta-barrel domain"/>
    <property type="match status" value="1"/>
</dbReference>
<dbReference type="Gene3D" id="3.55.50.30">
    <property type="match status" value="1"/>
</dbReference>
<dbReference type="Gene3D" id="2.60.40.1120">
    <property type="entry name" value="Carboxypeptidase-like, regulatory domain"/>
    <property type="match status" value="1"/>
</dbReference>